<dbReference type="InterPro" id="IPR011006">
    <property type="entry name" value="CheY-like_superfamily"/>
</dbReference>
<feature type="domain" description="Response regulatory" evidence="4">
    <location>
        <begin position="1"/>
        <end position="74"/>
    </location>
</feature>
<comment type="caution">
    <text evidence="5">The sequence shown here is derived from an EMBL/GenBank/DDBJ whole genome shotgun (WGS) entry which is preliminary data.</text>
</comment>
<gene>
    <name evidence="5" type="ORF">K8I29_08495</name>
</gene>
<evidence type="ECO:0000313" key="6">
    <source>
        <dbReference type="Proteomes" id="UP000705867"/>
    </source>
</evidence>
<keyword evidence="1" id="KW-0597">Phosphoprotein</keyword>
<sequence>MILSLCDWEVPDITGDEVLHWVRRHPNLSATPFIMVTSRNDRPSVLRAIESGANAYVVKPYTAELLAQKITAVIDKFDRRQYERYTATGAITVHFHELVARGKLIDMSRGGLFSSFSRKNPLPSIFERVLIDIKLEDVQKTRGGDQPPSQLTEKTESLLLTFKKPGRTTPPSPPVPGMA</sequence>
<dbReference type="Gene3D" id="3.40.50.2300">
    <property type="match status" value="1"/>
</dbReference>
<dbReference type="Proteomes" id="UP000705867">
    <property type="component" value="Unassembled WGS sequence"/>
</dbReference>
<dbReference type="SUPFAM" id="SSF52172">
    <property type="entry name" value="CheY-like"/>
    <property type="match status" value="1"/>
</dbReference>
<dbReference type="PROSITE" id="PS50110">
    <property type="entry name" value="RESPONSE_REGULATORY"/>
    <property type="match status" value="1"/>
</dbReference>
<reference evidence="5" key="2">
    <citation type="submission" date="2021-08" db="EMBL/GenBank/DDBJ databases">
        <authorList>
            <person name="Dalcin Martins P."/>
        </authorList>
    </citation>
    <scope>NUCLEOTIDE SEQUENCE</scope>
    <source>
        <strain evidence="5">MAG_39</strain>
    </source>
</reference>
<dbReference type="SUPFAM" id="SSF141371">
    <property type="entry name" value="PilZ domain-like"/>
    <property type="match status" value="1"/>
</dbReference>
<reference evidence="5" key="1">
    <citation type="journal article" date="2021" name="bioRxiv">
        <title>Unraveling nitrogen, sulfur and carbon metabolic pathways and microbial community transcriptional responses to substrate deprivation and toxicity stresses in a bioreactor mimicking anoxic brackish coastal sediment conditions.</title>
        <authorList>
            <person name="Martins P.D."/>
            <person name="Echeveste M.J."/>
            <person name="Arshad A."/>
            <person name="Kurth J."/>
            <person name="Ouboter H."/>
            <person name="Jetten M.S.M."/>
            <person name="Welte C.U."/>
        </authorList>
    </citation>
    <scope>NUCLEOTIDE SEQUENCE</scope>
    <source>
        <strain evidence="5">MAG_39</strain>
    </source>
</reference>
<feature type="region of interest" description="Disordered" evidence="3">
    <location>
        <begin position="140"/>
        <end position="179"/>
    </location>
</feature>
<feature type="compositionally biased region" description="Pro residues" evidence="3">
    <location>
        <begin position="168"/>
        <end position="179"/>
    </location>
</feature>
<comment type="caution">
    <text evidence="2">Lacks conserved residue(s) required for the propagation of feature annotation.</text>
</comment>
<evidence type="ECO:0000256" key="2">
    <source>
        <dbReference type="PROSITE-ProRule" id="PRU00169"/>
    </source>
</evidence>
<proteinExistence type="predicted"/>
<evidence type="ECO:0000259" key="4">
    <source>
        <dbReference type="PROSITE" id="PS50110"/>
    </source>
</evidence>
<dbReference type="Pfam" id="PF00072">
    <property type="entry name" value="Response_reg"/>
    <property type="match status" value="1"/>
</dbReference>
<evidence type="ECO:0000313" key="5">
    <source>
        <dbReference type="EMBL" id="MBZ0156231.1"/>
    </source>
</evidence>
<dbReference type="InterPro" id="IPR009875">
    <property type="entry name" value="PilZ_domain"/>
</dbReference>
<dbReference type="PANTHER" id="PTHR44591">
    <property type="entry name" value="STRESS RESPONSE REGULATOR PROTEIN 1"/>
    <property type="match status" value="1"/>
</dbReference>
<dbReference type="GO" id="GO:0035438">
    <property type="term" value="F:cyclic-di-GMP binding"/>
    <property type="evidence" value="ECO:0007669"/>
    <property type="project" value="InterPro"/>
</dbReference>
<dbReference type="InterPro" id="IPR001789">
    <property type="entry name" value="Sig_transdc_resp-reg_receiver"/>
</dbReference>
<dbReference type="EMBL" id="JAIOIV010000072">
    <property type="protein sequence ID" value="MBZ0156231.1"/>
    <property type="molecule type" value="Genomic_DNA"/>
</dbReference>
<protein>
    <submittedName>
        <fullName evidence="5">Response regulator</fullName>
    </submittedName>
</protein>
<evidence type="ECO:0000256" key="3">
    <source>
        <dbReference type="SAM" id="MobiDB-lite"/>
    </source>
</evidence>
<accession>A0A953JEH3</accession>
<organism evidence="5 6">
    <name type="scientific">Candidatus Nitrobium versatile</name>
    <dbReference type="NCBI Taxonomy" id="2884831"/>
    <lineage>
        <taxon>Bacteria</taxon>
        <taxon>Pseudomonadati</taxon>
        <taxon>Nitrospirota</taxon>
        <taxon>Nitrospiria</taxon>
        <taxon>Nitrospirales</taxon>
        <taxon>Nitrospiraceae</taxon>
        <taxon>Candidatus Nitrobium</taxon>
    </lineage>
</organism>
<dbReference type="Pfam" id="PF07238">
    <property type="entry name" value="PilZ"/>
    <property type="match status" value="1"/>
</dbReference>
<evidence type="ECO:0000256" key="1">
    <source>
        <dbReference type="ARBA" id="ARBA00022553"/>
    </source>
</evidence>
<dbReference type="InterPro" id="IPR050595">
    <property type="entry name" value="Bact_response_regulator"/>
</dbReference>
<dbReference type="GO" id="GO:0000160">
    <property type="term" value="P:phosphorelay signal transduction system"/>
    <property type="evidence" value="ECO:0007669"/>
    <property type="project" value="InterPro"/>
</dbReference>
<dbReference type="PANTHER" id="PTHR44591:SF3">
    <property type="entry name" value="RESPONSE REGULATORY DOMAIN-CONTAINING PROTEIN"/>
    <property type="match status" value="1"/>
</dbReference>
<dbReference type="AlphaFoldDB" id="A0A953JEH3"/>
<name>A0A953JEH3_9BACT</name>